<feature type="chain" id="PRO_5044561516" evidence="3">
    <location>
        <begin position="21"/>
        <end position="221"/>
    </location>
</feature>
<evidence type="ECO:0000313" key="5">
    <source>
        <dbReference type="Proteomes" id="UP001652621"/>
    </source>
</evidence>
<dbReference type="OrthoDB" id="958254at2759"/>
<dbReference type="AlphaFoldDB" id="A0A1I8NA54"/>
<evidence type="ECO:0000256" key="2">
    <source>
        <dbReference type="ARBA" id="ARBA00023180"/>
    </source>
</evidence>
<gene>
    <name evidence="4" type="primary">101888679</name>
    <name evidence="6" type="synonym">LOC101888679</name>
</gene>
<dbReference type="PANTHER" id="PTHR13234">
    <property type="entry name" value="GAMMA-INTERFERON INDUCIBLE LYSOSOMAL THIOL REDUCTASE GILT"/>
    <property type="match status" value="1"/>
</dbReference>
<keyword evidence="3" id="KW-0732">Signal</keyword>
<dbReference type="Proteomes" id="UP001652621">
    <property type="component" value="Unplaced"/>
</dbReference>
<proteinExistence type="inferred from homology"/>
<dbReference type="RefSeq" id="XP_005191499.1">
    <property type="nucleotide sequence ID" value="XM_005191442.3"/>
</dbReference>
<organism evidence="4">
    <name type="scientific">Musca domestica</name>
    <name type="common">House fly</name>
    <dbReference type="NCBI Taxonomy" id="7370"/>
    <lineage>
        <taxon>Eukaryota</taxon>
        <taxon>Metazoa</taxon>
        <taxon>Ecdysozoa</taxon>
        <taxon>Arthropoda</taxon>
        <taxon>Hexapoda</taxon>
        <taxon>Insecta</taxon>
        <taxon>Pterygota</taxon>
        <taxon>Neoptera</taxon>
        <taxon>Endopterygota</taxon>
        <taxon>Diptera</taxon>
        <taxon>Brachycera</taxon>
        <taxon>Muscomorpha</taxon>
        <taxon>Muscoidea</taxon>
        <taxon>Muscidae</taxon>
        <taxon>Musca</taxon>
    </lineage>
</organism>
<dbReference type="GO" id="GO:0016671">
    <property type="term" value="F:oxidoreductase activity, acting on a sulfur group of donors, disulfide as acceptor"/>
    <property type="evidence" value="ECO:0007669"/>
    <property type="project" value="InterPro"/>
</dbReference>
<evidence type="ECO:0000256" key="3">
    <source>
        <dbReference type="SAM" id="SignalP"/>
    </source>
</evidence>
<dbReference type="VEuPathDB" id="VectorBase:MDOMA2_000170"/>
<accession>A0A1I8NA54</accession>
<feature type="signal peptide" evidence="3">
    <location>
        <begin position="1"/>
        <end position="20"/>
    </location>
</feature>
<dbReference type="KEGG" id="mde:101888679"/>
<dbReference type="eggNOG" id="KOG3160">
    <property type="taxonomic scope" value="Eukaryota"/>
</dbReference>
<dbReference type="VEuPathDB" id="VectorBase:MDOA013140"/>
<name>A0A1I8NA54_MUSDO</name>
<sequence length="221" mass="24604">MALQKLKLSLSLILALGALAVSLNAGSALTQQTNAVKEKLKVMVLYESLCPDSIRFIGSQLGPNYDGLKDYIDITLVPFGKSKSINNNGLVQFFCQHGPKECEGNRQQLCVLQQTTDQATQVNFVVCQMRKRDVTDIRECAESLGLSSDIDACMHNGLGTTLQLEAERVTFLFKPQFVPTIVYDGVFDQQLQDNSLRDFRGTVCYLLQRRGDISFHSEVCQ</sequence>
<dbReference type="PANTHER" id="PTHR13234:SF68">
    <property type="entry name" value="GH19763P"/>
    <property type="match status" value="1"/>
</dbReference>
<comment type="similarity">
    <text evidence="1">Belongs to the GILT family.</text>
</comment>
<evidence type="ECO:0000313" key="4">
    <source>
        <dbReference type="EnsemblMetazoa" id="MDOA013140-PA"/>
    </source>
</evidence>
<evidence type="ECO:0000313" key="6">
    <source>
        <dbReference type="RefSeq" id="XP_005191499.1"/>
    </source>
</evidence>
<reference evidence="4" key="1">
    <citation type="submission" date="2020-05" db="UniProtKB">
        <authorList>
            <consortium name="EnsemblMetazoa"/>
        </authorList>
    </citation>
    <scope>IDENTIFICATION</scope>
    <source>
        <strain evidence="4">Aabys</strain>
    </source>
</reference>
<dbReference type="EnsemblMetazoa" id="MDOA013140-RA">
    <property type="protein sequence ID" value="MDOA013140-PA"/>
    <property type="gene ID" value="MDOA013140"/>
</dbReference>
<dbReference type="GeneID" id="101888679"/>
<keyword evidence="5" id="KW-1185">Reference proteome</keyword>
<protein>
    <submittedName>
        <fullName evidence="6">Gamma-interferon-inducible lysosomal thiol reductase</fullName>
    </submittedName>
</protein>
<keyword evidence="2" id="KW-0325">Glycoprotein</keyword>
<evidence type="ECO:0000256" key="1">
    <source>
        <dbReference type="ARBA" id="ARBA00005679"/>
    </source>
</evidence>
<dbReference type="Pfam" id="PF03227">
    <property type="entry name" value="GILT"/>
    <property type="match status" value="1"/>
</dbReference>
<reference evidence="6" key="2">
    <citation type="submission" date="2025-04" db="UniProtKB">
        <authorList>
            <consortium name="RefSeq"/>
        </authorList>
    </citation>
    <scope>IDENTIFICATION</scope>
    <source>
        <strain evidence="6">Aabys</strain>
    </source>
</reference>
<dbReference type="InterPro" id="IPR004911">
    <property type="entry name" value="Interferon-induced_GILT"/>
</dbReference>